<protein>
    <submittedName>
        <fullName evidence="1">Uncharacterized protein</fullName>
    </submittedName>
</protein>
<gene>
    <name evidence="1" type="ORF">Hamer_G014882</name>
</gene>
<evidence type="ECO:0000313" key="1">
    <source>
        <dbReference type="EMBL" id="KAG7158002.1"/>
    </source>
</evidence>
<sequence length="70" mass="7821">MEICSSASKARRVGICQAEAKAKERLEYVRQAFEAKRLKLKRKNPIRKTCGCVYGSVRITLLAPVASPQI</sequence>
<proteinExistence type="predicted"/>
<organism evidence="1 2">
    <name type="scientific">Homarus americanus</name>
    <name type="common">American lobster</name>
    <dbReference type="NCBI Taxonomy" id="6706"/>
    <lineage>
        <taxon>Eukaryota</taxon>
        <taxon>Metazoa</taxon>
        <taxon>Ecdysozoa</taxon>
        <taxon>Arthropoda</taxon>
        <taxon>Crustacea</taxon>
        <taxon>Multicrustacea</taxon>
        <taxon>Malacostraca</taxon>
        <taxon>Eumalacostraca</taxon>
        <taxon>Eucarida</taxon>
        <taxon>Decapoda</taxon>
        <taxon>Pleocyemata</taxon>
        <taxon>Astacidea</taxon>
        <taxon>Nephropoidea</taxon>
        <taxon>Nephropidae</taxon>
        <taxon>Homarus</taxon>
    </lineage>
</organism>
<evidence type="ECO:0000313" key="2">
    <source>
        <dbReference type="Proteomes" id="UP000747542"/>
    </source>
</evidence>
<dbReference type="Proteomes" id="UP000747542">
    <property type="component" value="Unassembled WGS sequence"/>
</dbReference>
<accession>A0A8J5MNW4</accession>
<keyword evidence="2" id="KW-1185">Reference proteome</keyword>
<reference evidence="1" key="1">
    <citation type="journal article" date="2021" name="Sci. Adv.">
        <title>The American lobster genome reveals insights on longevity, neural, and immune adaptations.</title>
        <authorList>
            <person name="Polinski J.M."/>
            <person name="Zimin A.V."/>
            <person name="Clark K.F."/>
            <person name="Kohn A.B."/>
            <person name="Sadowski N."/>
            <person name="Timp W."/>
            <person name="Ptitsyn A."/>
            <person name="Khanna P."/>
            <person name="Romanova D.Y."/>
            <person name="Williams P."/>
            <person name="Greenwood S.J."/>
            <person name="Moroz L.L."/>
            <person name="Walt D.R."/>
            <person name="Bodnar A.G."/>
        </authorList>
    </citation>
    <scope>NUCLEOTIDE SEQUENCE</scope>
    <source>
        <strain evidence="1">GMGI-L3</strain>
    </source>
</reference>
<dbReference type="AlphaFoldDB" id="A0A8J5MNW4"/>
<name>A0A8J5MNW4_HOMAM</name>
<dbReference type="EMBL" id="JAHLQT010035946">
    <property type="protein sequence ID" value="KAG7158002.1"/>
    <property type="molecule type" value="Genomic_DNA"/>
</dbReference>
<comment type="caution">
    <text evidence="1">The sequence shown here is derived from an EMBL/GenBank/DDBJ whole genome shotgun (WGS) entry which is preliminary data.</text>
</comment>